<dbReference type="EMBL" id="CP032157">
    <property type="protein sequence ID" value="AXY78566.1"/>
    <property type="molecule type" value="Genomic_DNA"/>
</dbReference>
<evidence type="ECO:0000313" key="2">
    <source>
        <dbReference type="EMBL" id="AXY78566.1"/>
    </source>
</evidence>
<accession>A0A3B7MZQ3</accession>
<reference evidence="2 3" key="1">
    <citation type="submission" date="2018-09" db="EMBL/GenBank/DDBJ databases">
        <title>Genome sequencing of strain 6GH32-13.</title>
        <authorList>
            <person name="Weon H.-Y."/>
            <person name="Heo J."/>
            <person name="Kwon S.-W."/>
        </authorList>
    </citation>
    <scope>NUCLEOTIDE SEQUENCE [LARGE SCALE GENOMIC DNA]</scope>
    <source>
        <strain evidence="2 3">5GH32-13</strain>
    </source>
</reference>
<evidence type="ECO:0000259" key="1">
    <source>
        <dbReference type="Pfam" id="PF12674"/>
    </source>
</evidence>
<protein>
    <recommendedName>
        <fullName evidence="1">Putative zinc ribbon domain-containing protein</fullName>
    </recommendedName>
</protein>
<organism evidence="2 3">
    <name type="scientific">Paraflavitalea soli</name>
    <dbReference type="NCBI Taxonomy" id="2315862"/>
    <lineage>
        <taxon>Bacteria</taxon>
        <taxon>Pseudomonadati</taxon>
        <taxon>Bacteroidota</taxon>
        <taxon>Chitinophagia</taxon>
        <taxon>Chitinophagales</taxon>
        <taxon>Chitinophagaceae</taxon>
        <taxon>Paraflavitalea</taxon>
    </lineage>
</organism>
<dbReference type="Proteomes" id="UP000263900">
    <property type="component" value="Chromosome"/>
</dbReference>
<dbReference type="KEGG" id="pseg:D3H65_08760"/>
<proteinExistence type="predicted"/>
<keyword evidence="3" id="KW-1185">Reference proteome</keyword>
<dbReference type="AlphaFoldDB" id="A0A3B7MZQ3"/>
<sequence length="90" mass="10349">MKNRQLCQSCSMPIEDPVLRGTQKDGSKSSEYCKYCYQDGAFVDPALTLDEMRSIVIRKMEENKIPEDIIEVAVSSLPHLKRWNQASLKR</sequence>
<gene>
    <name evidence="2" type="ORF">D3H65_08760</name>
</gene>
<dbReference type="RefSeq" id="WP_119054438.1">
    <property type="nucleotide sequence ID" value="NZ_CP032157.1"/>
</dbReference>
<name>A0A3B7MZQ3_9BACT</name>
<feature type="domain" description="Putative zinc ribbon" evidence="1">
    <location>
        <begin position="6"/>
        <end position="84"/>
    </location>
</feature>
<dbReference type="Pfam" id="PF12674">
    <property type="entry name" value="Zn_ribbon_2"/>
    <property type="match status" value="1"/>
</dbReference>
<dbReference type="OrthoDB" id="9801008at2"/>
<evidence type="ECO:0000313" key="3">
    <source>
        <dbReference type="Proteomes" id="UP000263900"/>
    </source>
</evidence>
<dbReference type="InterPro" id="IPR025868">
    <property type="entry name" value="Zn_ribbon_dom_put"/>
</dbReference>